<dbReference type="AlphaFoldDB" id="A0AAV7RR21"/>
<evidence type="ECO:0000313" key="3">
    <source>
        <dbReference type="Proteomes" id="UP001066276"/>
    </source>
</evidence>
<sequence length="248" mass="26573">MAPKHLLSSRTKPKVGEGRMPKSLGAASNADKKTTFKSQAPRDSKQSAQLLDTGSGTGVKGITHQGDELTIPDMFKNPQPTTYLPPSVGKMTMSVNLMQAQEAAEREAHNDGLTPLVSSNSFSQDTVDRNECCLDMAISSMDLALTGSSVSAPSSNCEGLLTVAGDTENYPPKDSSLGGATMPVQGFENLRFNNRVGLAHSFVSENLGTPGSTHAVPPIVELRMLLLDKPRSQRTFSHYQTNLGIRRI</sequence>
<dbReference type="Proteomes" id="UP001066276">
    <property type="component" value="Chromosome 5"/>
</dbReference>
<evidence type="ECO:0000313" key="2">
    <source>
        <dbReference type="EMBL" id="KAJ1154237.1"/>
    </source>
</evidence>
<evidence type="ECO:0000256" key="1">
    <source>
        <dbReference type="SAM" id="MobiDB-lite"/>
    </source>
</evidence>
<dbReference type="EMBL" id="JANPWB010000009">
    <property type="protein sequence ID" value="KAJ1154237.1"/>
    <property type="molecule type" value="Genomic_DNA"/>
</dbReference>
<feature type="compositionally biased region" description="Basic and acidic residues" evidence="1">
    <location>
        <begin position="30"/>
        <end position="45"/>
    </location>
</feature>
<comment type="caution">
    <text evidence="2">The sequence shown here is derived from an EMBL/GenBank/DDBJ whole genome shotgun (WGS) entry which is preliminary data.</text>
</comment>
<proteinExistence type="predicted"/>
<organism evidence="2 3">
    <name type="scientific">Pleurodeles waltl</name>
    <name type="common">Iberian ribbed newt</name>
    <dbReference type="NCBI Taxonomy" id="8319"/>
    <lineage>
        <taxon>Eukaryota</taxon>
        <taxon>Metazoa</taxon>
        <taxon>Chordata</taxon>
        <taxon>Craniata</taxon>
        <taxon>Vertebrata</taxon>
        <taxon>Euteleostomi</taxon>
        <taxon>Amphibia</taxon>
        <taxon>Batrachia</taxon>
        <taxon>Caudata</taxon>
        <taxon>Salamandroidea</taxon>
        <taxon>Salamandridae</taxon>
        <taxon>Pleurodelinae</taxon>
        <taxon>Pleurodeles</taxon>
    </lineage>
</organism>
<keyword evidence="3" id="KW-1185">Reference proteome</keyword>
<accession>A0AAV7RR21</accession>
<reference evidence="2" key="1">
    <citation type="journal article" date="2022" name="bioRxiv">
        <title>Sequencing and chromosome-scale assembly of the giantPleurodeles waltlgenome.</title>
        <authorList>
            <person name="Brown T."/>
            <person name="Elewa A."/>
            <person name="Iarovenko S."/>
            <person name="Subramanian E."/>
            <person name="Araus A.J."/>
            <person name="Petzold A."/>
            <person name="Susuki M."/>
            <person name="Suzuki K.-i.T."/>
            <person name="Hayashi T."/>
            <person name="Toyoda A."/>
            <person name="Oliveira C."/>
            <person name="Osipova E."/>
            <person name="Leigh N.D."/>
            <person name="Simon A."/>
            <person name="Yun M.H."/>
        </authorList>
    </citation>
    <scope>NUCLEOTIDE SEQUENCE</scope>
    <source>
        <strain evidence="2">20211129_DDA</strain>
        <tissue evidence="2">Liver</tissue>
    </source>
</reference>
<gene>
    <name evidence="2" type="ORF">NDU88_006991</name>
</gene>
<protein>
    <submittedName>
        <fullName evidence="2">Uncharacterized protein</fullName>
    </submittedName>
</protein>
<name>A0AAV7RR21_PLEWA</name>
<feature type="region of interest" description="Disordered" evidence="1">
    <location>
        <begin position="1"/>
        <end position="64"/>
    </location>
</feature>